<dbReference type="EMBL" id="JAINUF010000017">
    <property type="protein sequence ID" value="KAJ8339593.1"/>
    <property type="molecule type" value="Genomic_DNA"/>
</dbReference>
<name>A0A9Q1EIT6_SYNKA</name>
<gene>
    <name evidence="2" type="ORF">SKAU_G00363790</name>
</gene>
<protein>
    <submittedName>
        <fullName evidence="2">Uncharacterized protein</fullName>
    </submittedName>
</protein>
<accession>A0A9Q1EIT6</accession>
<comment type="caution">
    <text evidence="2">The sequence shown here is derived from an EMBL/GenBank/DDBJ whole genome shotgun (WGS) entry which is preliminary data.</text>
</comment>
<evidence type="ECO:0000313" key="3">
    <source>
        <dbReference type="Proteomes" id="UP001152622"/>
    </source>
</evidence>
<organism evidence="2 3">
    <name type="scientific">Synaphobranchus kaupii</name>
    <name type="common">Kaup's arrowtooth eel</name>
    <dbReference type="NCBI Taxonomy" id="118154"/>
    <lineage>
        <taxon>Eukaryota</taxon>
        <taxon>Metazoa</taxon>
        <taxon>Chordata</taxon>
        <taxon>Craniata</taxon>
        <taxon>Vertebrata</taxon>
        <taxon>Euteleostomi</taxon>
        <taxon>Actinopterygii</taxon>
        <taxon>Neopterygii</taxon>
        <taxon>Teleostei</taxon>
        <taxon>Anguilliformes</taxon>
        <taxon>Synaphobranchidae</taxon>
        <taxon>Synaphobranchus</taxon>
    </lineage>
</organism>
<dbReference type="AlphaFoldDB" id="A0A9Q1EIT6"/>
<reference evidence="2" key="1">
    <citation type="journal article" date="2023" name="Science">
        <title>Genome structures resolve the early diversification of teleost fishes.</title>
        <authorList>
            <person name="Parey E."/>
            <person name="Louis A."/>
            <person name="Montfort J."/>
            <person name="Bouchez O."/>
            <person name="Roques C."/>
            <person name="Iampietro C."/>
            <person name="Lluch J."/>
            <person name="Castinel A."/>
            <person name="Donnadieu C."/>
            <person name="Desvignes T."/>
            <person name="Floi Bucao C."/>
            <person name="Jouanno E."/>
            <person name="Wen M."/>
            <person name="Mejri S."/>
            <person name="Dirks R."/>
            <person name="Jansen H."/>
            <person name="Henkel C."/>
            <person name="Chen W.J."/>
            <person name="Zahm M."/>
            <person name="Cabau C."/>
            <person name="Klopp C."/>
            <person name="Thompson A.W."/>
            <person name="Robinson-Rechavi M."/>
            <person name="Braasch I."/>
            <person name="Lecointre G."/>
            <person name="Bobe J."/>
            <person name="Postlethwait J.H."/>
            <person name="Berthelot C."/>
            <person name="Roest Crollius H."/>
            <person name="Guiguen Y."/>
        </authorList>
    </citation>
    <scope>NUCLEOTIDE SEQUENCE</scope>
    <source>
        <strain evidence="2">WJC10195</strain>
    </source>
</reference>
<feature type="region of interest" description="Disordered" evidence="1">
    <location>
        <begin position="59"/>
        <end position="81"/>
    </location>
</feature>
<evidence type="ECO:0000313" key="2">
    <source>
        <dbReference type="EMBL" id="KAJ8339593.1"/>
    </source>
</evidence>
<sequence>MFPILNNVADEHFCLETEERVLRQGKEARLQRLLANASNYGAKKSVRSFPRIPWRSLQLSSSHNPCHSPANDSKRISAFSA</sequence>
<dbReference type="Proteomes" id="UP001152622">
    <property type="component" value="Chromosome 17"/>
</dbReference>
<evidence type="ECO:0000256" key="1">
    <source>
        <dbReference type="SAM" id="MobiDB-lite"/>
    </source>
</evidence>
<proteinExistence type="predicted"/>
<keyword evidence="3" id="KW-1185">Reference proteome</keyword>